<dbReference type="SUPFAM" id="SSF55729">
    <property type="entry name" value="Acyl-CoA N-acyltransferases (Nat)"/>
    <property type="match status" value="1"/>
</dbReference>
<sequence length="172" mass="19709">MRIRPYEPDRDFTKISHWVNDERTHALWCAGRFPYPLESDSFHAVLSDMRRNSGDKPFTAVDENGRAVGFFCCWIDRENSNAMLKFVVVDSSARGRGYGREMITLAARYAFDAEKVDTVTLNVFSVNEPARKCYSSAGFKEISVTDNAFSFGGESWGRCFMRMENKLKEDIL</sequence>
<dbReference type="GO" id="GO:0016747">
    <property type="term" value="F:acyltransferase activity, transferring groups other than amino-acyl groups"/>
    <property type="evidence" value="ECO:0007669"/>
    <property type="project" value="InterPro"/>
</dbReference>
<dbReference type="PROSITE" id="PS51186">
    <property type="entry name" value="GNAT"/>
    <property type="match status" value="1"/>
</dbReference>
<proteinExistence type="predicted"/>
<keyword evidence="2" id="KW-0808">Transferase</keyword>
<name>A0A1I1HFC9_RUMAL</name>
<evidence type="ECO:0000313" key="2">
    <source>
        <dbReference type="EMBL" id="SFC22541.1"/>
    </source>
</evidence>
<dbReference type="Proteomes" id="UP000182192">
    <property type="component" value="Unassembled WGS sequence"/>
</dbReference>
<reference evidence="2 3" key="1">
    <citation type="submission" date="2016-10" db="EMBL/GenBank/DDBJ databases">
        <authorList>
            <person name="de Groot N.N."/>
        </authorList>
    </citation>
    <scope>NUCLEOTIDE SEQUENCE [LARGE SCALE GENOMIC DNA]</scope>
    <source>
        <strain evidence="2 3">AR67</strain>
    </source>
</reference>
<dbReference type="Gene3D" id="3.40.630.30">
    <property type="match status" value="1"/>
</dbReference>
<dbReference type="PANTHER" id="PTHR43415:SF3">
    <property type="entry name" value="GNAT-FAMILY ACETYLTRANSFERASE"/>
    <property type="match status" value="1"/>
</dbReference>
<protein>
    <submittedName>
        <fullName evidence="2">Protein N-acetyltransferase, RimJ/RimL family</fullName>
    </submittedName>
</protein>
<dbReference type="OrthoDB" id="9795206at2"/>
<accession>A0A1I1HFC9</accession>
<dbReference type="InterPro" id="IPR016181">
    <property type="entry name" value="Acyl_CoA_acyltransferase"/>
</dbReference>
<dbReference type="Pfam" id="PF00583">
    <property type="entry name" value="Acetyltransf_1"/>
    <property type="match status" value="1"/>
</dbReference>
<evidence type="ECO:0000259" key="1">
    <source>
        <dbReference type="PROSITE" id="PS51186"/>
    </source>
</evidence>
<organism evidence="2 3">
    <name type="scientific">Ruminococcus albus</name>
    <dbReference type="NCBI Taxonomy" id="1264"/>
    <lineage>
        <taxon>Bacteria</taxon>
        <taxon>Bacillati</taxon>
        <taxon>Bacillota</taxon>
        <taxon>Clostridia</taxon>
        <taxon>Eubacteriales</taxon>
        <taxon>Oscillospiraceae</taxon>
        <taxon>Ruminococcus</taxon>
    </lineage>
</organism>
<dbReference type="EMBL" id="FOKQ01000009">
    <property type="protein sequence ID" value="SFC22541.1"/>
    <property type="molecule type" value="Genomic_DNA"/>
</dbReference>
<dbReference type="PANTHER" id="PTHR43415">
    <property type="entry name" value="SPERMIDINE N(1)-ACETYLTRANSFERASE"/>
    <property type="match status" value="1"/>
</dbReference>
<feature type="domain" description="N-acetyltransferase" evidence="1">
    <location>
        <begin position="1"/>
        <end position="168"/>
    </location>
</feature>
<dbReference type="CDD" id="cd04301">
    <property type="entry name" value="NAT_SF"/>
    <property type="match status" value="1"/>
</dbReference>
<dbReference type="InterPro" id="IPR000182">
    <property type="entry name" value="GNAT_dom"/>
</dbReference>
<dbReference type="AlphaFoldDB" id="A0A1I1HFC9"/>
<dbReference type="RefSeq" id="WP_074960777.1">
    <property type="nucleotide sequence ID" value="NZ_FOKQ01000009.1"/>
</dbReference>
<gene>
    <name evidence="2" type="ORF">SAMN02910406_01350</name>
</gene>
<evidence type="ECO:0000313" key="3">
    <source>
        <dbReference type="Proteomes" id="UP000182192"/>
    </source>
</evidence>